<evidence type="ECO:0000313" key="7">
    <source>
        <dbReference type="EMBL" id="MFD2090583.1"/>
    </source>
</evidence>
<evidence type="ECO:0000256" key="2">
    <source>
        <dbReference type="ARBA" id="ARBA00022670"/>
    </source>
</evidence>
<organism evidence="7 8">
    <name type="scientific">Blastococcus deserti</name>
    <dbReference type="NCBI Taxonomy" id="2259033"/>
    <lineage>
        <taxon>Bacteria</taxon>
        <taxon>Bacillati</taxon>
        <taxon>Actinomycetota</taxon>
        <taxon>Actinomycetes</taxon>
        <taxon>Geodermatophilales</taxon>
        <taxon>Geodermatophilaceae</taxon>
        <taxon>Blastococcus</taxon>
    </lineage>
</organism>
<evidence type="ECO:0000313" key="8">
    <source>
        <dbReference type="Proteomes" id="UP001597402"/>
    </source>
</evidence>
<dbReference type="InterPro" id="IPR000064">
    <property type="entry name" value="NLP_P60_dom"/>
</dbReference>
<dbReference type="PANTHER" id="PTHR47359">
    <property type="entry name" value="PEPTIDOGLYCAN DL-ENDOPEPTIDASE CWLO"/>
    <property type="match status" value="1"/>
</dbReference>
<evidence type="ECO:0000256" key="4">
    <source>
        <dbReference type="ARBA" id="ARBA00022807"/>
    </source>
</evidence>
<dbReference type="InterPro" id="IPR038765">
    <property type="entry name" value="Papain-like_cys_pep_sf"/>
</dbReference>
<dbReference type="EMBL" id="JBHUHP010000001">
    <property type="protein sequence ID" value="MFD2090583.1"/>
    <property type="molecule type" value="Genomic_DNA"/>
</dbReference>
<keyword evidence="8" id="KW-1185">Reference proteome</keyword>
<dbReference type="Gene3D" id="3.90.1720.10">
    <property type="entry name" value="endopeptidase domain like (from Nostoc punctiforme)"/>
    <property type="match status" value="1"/>
</dbReference>
<reference evidence="8" key="1">
    <citation type="journal article" date="2019" name="Int. J. Syst. Evol. Microbiol.">
        <title>The Global Catalogue of Microorganisms (GCM) 10K type strain sequencing project: providing services to taxonomists for standard genome sequencing and annotation.</title>
        <authorList>
            <consortium name="The Broad Institute Genomics Platform"/>
            <consortium name="The Broad Institute Genome Sequencing Center for Infectious Disease"/>
            <person name="Wu L."/>
            <person name="Ma J."/>
        </authorList>
    </citation>
    <scope>NUCLEOTIDE SEQUENCE [LARGE SCALE GENOMIC DNA]</scope>
    <source>
        <strain evidence="8">JCM 3338</strain>
    </source>
</reference>
<keyword evidence="4" id="KW-0788">Thiol protease</keyword>
<keyword evidence="3" id="KW-0378">Hydrolase</keyword>
<evidence type="ECO:0000256" key="3">
    <source>
        <dbReference type="ARBA" id="ARBA00022801"/>
    </source>
</evidence>
<dbReference type="SUPFAM" id="SSF54001">
    <property type="entry name" value="Cysteine proteinases"/>
    <property type="match status" value="1"/>
</dbReference>
<dbReference type="PANTHER" id="PTHR47359:SF3">
    <property type="entry name" value="NLP_P60 DOMAIN-CONTAINING PROTEIN-RELATED"/>
    <property type="match status" value="1"/>
</dbReference>
<dbReference type="RefSeq" id="WP_376871639.1">
    <property type="nucleotide sequence ID" value="NZ_JBHUHP010000001.1"/>
</dbReference>
<keyword evidence="2" id="KW-0645">Protease</keyword>
<sequence length="118" mass="12311">MAPTGTAAAPERCCPHEGPPGERATAGPDSYDCSGLTQYAYRSAGIELPHSSRGQSGMGTPVARADLQPGDPDLFYEPTSHVGIYVGHGQMVDAGSEETGVAQRSVDMEGHNLARRIA</sequence>
<evidence type="ECO:0000256" key="5">
    <source>
        <dbReference type="SAM" id="MobiDB-lite"/>
    </source>
</evidence>
<dbReference type="Proteomes" id="UP001597402">
    <property type="component" value="Unassembled WGS sequence"/>
</dbReference>
<protein>
    <submittedName>
        <fullName evidence="7">C40 family peptidase</fullName>
    </submittedName>
</protein>
<name>A0ABW4X7Z8_9ACTN</name>
<comment type="similarity">
    <text evidence="1">Belongs to the peptidase C40 family.</text>
</comment>
<dbReference type="PROSITE" id="PS51935">
    <property type="entry name" value="NLPC_P60"/>
    <property type="match status" value="1"/>
</dbReference>
<evidence type="ECO:0000256" key="1">
    <source>
        <dbReference type="ARBA" id="ARBA00007074"/>
    </source>
</evidence>
<proteinExistence type="inferred from homology"/>
<evidence type="ECO:0000259" key="6">
    <source>
        <dbReference type="PROSITE" id="PS51935"/>
    </source>
</evidence>
<feature type="domain" description="NlpC/P60" evidence="6">
    <location>
        <begin position="1"/>
        <end position="118"/>
    </location>
</feature>
<dbReference type="Pfam" id="PF00877">
    <property type="entry name" value="NLPC_P60"/>
    <property type="match status" value="1"/>
</dbReference>
<dbReference type="InterPro" id="IPR051794">
    <property type="entry name" value="PG_Endopeptidase_C40"/>
</dbReference>
<feature type="region of interest" description="Disordered" evidence="5">
    <location>
        <begin position="46"/>
        <end position="76"/>
    </location>
</feature>
<gene>
    <name evidence="7" type="ORF">ACFSHS_03260</name>
</gene>
<accession>A0ABW4X7Z8</accession>
<comment type="caution">
    <text evidence="7">The sequence shown here is derived from an EMBL/GenBank/DDBJ whole genome shotgun (WGS) entry which is preliminary data.</text>
</comment>
<feature type="region of interest" description="Disordered" evidence="5">
    <location>
        <begin position="1"/>
        <end position="30"/>
    </location>
</feature>